<protein>
    <recommendedName>
        <fullName evidence="4">DUF4882 domain-containing protein</fullName>
    </recommendedName>
</protein>
<name>A0ABP2TP02_9GAMM</name>
<keyword evidence="1" id="KW-0732">Signal</keyword>
<proteinExistence type="predicted"/>
<reference evidence="2 3" key="1">
    <citation type="submission" date="2013-02" db="EMBL/GenBank/DDBJ databases">
        <title>The Genome Sequence of Acinetobacter sp. NIPH 809.</title>
        <authorList>
            <consortium name="The Broad Institute Genome Sequencing Platform"/>
            <consortium name="The Broad Institute Genome Sequencing Center for Infectious Disease"/>
            <person name="Cerqueira G."/>
            <person name="Feldgarden M."/>
            <person name="Courvalin P."/>
            <person name="Perichon B."/>
            <person name="Grillot-Courvalin C."/>
            <person name="Clermont D."/>
            <person name="Rocha E."/>
            <person name="Yoon E.-J."/>
            <person name="Nemec A."/>
            <person name="Walker B."/>
            <person name="Young S.K."/>
            <person name="Zeng Q."/>
            <person name="Gargeya S."/>
            <person name="Fitzgerald M."/>
            <person name="Haas B."/>
            <person name="Abouelleil A."/>
            <person name="Alvarado L."/>
            <person name="Arachchi H.M."/>
            <person name="Berlin A.M."/>
            <person name="Chapman S.B."/>
            <person name="Dewar J."/>
            <person name="Goldberg J."/>
            <person name="Griggs A."/>
            <person name="Gujja S."/>
            <person name="Hansen M."/>
            <person name="Howarth C."/>
            <person name="Imamovic A."/>
            <person name="Larimer J."/>
            <person name="McCowan C."/>
            <person name="Murphy C."/>
            <person name="Neiman D."/>
            <person name="Pearson M."/>
            <person name="Priest M."/>
            <person name="Roberts A."/>
            <person name="Saif S."/>
            <person name="Shea T."/>
            <person name="Sisk P."/>
            <person name="Sykes S."/>
            <person name="Wortman J."/>
            <person name="Nusbaum C."/>
            <person name="Birren B."/>
        </authorList>
    </citation>
    <scope>NUCLEOTIDE SEQUENCE [LARGE SCALE GENOMIC DNA]</scope>
    <source>
        <strain evidence="2 3">NIPH 809</strain>
    </source>
</reference>
<feature type="chain" id="PRO_5046059932" description="DUF4882 domain-containing protein" evidence="1">
    <location>
        <begin position="21"/>
        <end position="262"/>
    </location>
</feature>
<dbReference type="Proteomes" id="UP000013034">
    <property type="component" value="Unassembled WGS sequence"/>
</dbReference>
<comment type="caution">
    <text evidence="2">The sequence shown here is derived from an EMBL/GenBank/DDBJ whole genome shotgun (WGS) entry which is preliminary data.</text>
</comment>
<gene>
    <name evidence="2" type="ORF">F993_01296</name>
</gene>
<evidence type="ECO:0008006" key="4">
    <source>
        <dbReference type="Google" id="ProtNLM"/>
    </source>
</evidence>
<accession>A0ABP2TP02</accession>
<keyword evidence="3" id="KW-1185">Reference proteome</keyword>
<dbReference type="EMBL" id="APOI01000014">
    <property type="protein sequence ID" value="ENU23980.1"/>
    <property type="molecule type" value="Genomic_DNA"/>
</dbReference>
<dbReference type="PROSITE" id="PS51257">
    <property type="entry name" value="PROKAR_LIPOPROTEIN"/>
    <property type="match status" value="1"/>
</dbReference>
<dbReference type="InterPro" id="IPR032620">
    <property type="entry name" value="DUF4882"/>
</dbReference>
<sequence>MKKIILGTFINVMITGSSFAACTYDLDATQAQLSQIDSTMTRFPNILGAKASFNVEASSSVKSYMAMSNAFANNKISYPNLAFQDVPGDKVIFAGGTVAFEIKLKIPTYVLPAGETITFFPIQIAATNGNQNAFNIALIHVNGQGTNTNNNILLLINGGTQSSGVLTLKPENTADGYQTLGFYVNQNSKQIGYVFNGVNKGYVSGYDNSGLALSFIAGGGTGAIATSASVVGQNLSVEFITDHTKLSNIYPTGTKDICGTTL</sequence>
<organism evidence="2 3">
    <name type="scientific">Acinetobacter proteolyticus</name>
    <dbReference type="NCBI Taxonomy" id="1776741"/>
    <lineage>
        <taxon>Bacteria</taxon>
        <taxon>Pseudomonadati</taxon>
        <taxon>Pseudomonadota</taxon>
        <taxon>Gammaproteobacteria</taxon>
        <taxon>Moraxellales</taxon>
        <taxon>Moraxellaceae</taxon>
        <taxon>Acinetobacter</taxon>
    </lineage>
</organism>
<dbReference type="RefSeq" id="WP_004653404.1">
    <property type="nucleotide sequence ID" value="NZ_CP158965.1"/>
</dbReference>
<dbReference type="Pfam" id="PF16223">
    <property type="entry name" value="DUF4882"/>
    <property type="match status" value="1"/>
</dbReference>
<evidence type="ECO:0000313" key="3">
    <source>
        <dbReference type="Proteomes" id="UP000013034"/>
    </source>
</evidence>
<evidence type="ECO:0000313" key="2">
    <source>
        <dbReference type="EMBL" id="ENU23980.1"/>
    </source>
</evidence>
<evidence type="ECO:0000256" key="1">
    <source>
        <dbReference type="SAM" id="SignalP"/>
    </source>
</evidence>
<feature type="signal peptide" evidence="1">
    <location>
        <begin position="1"/>
        <end position="20"/>
    </location>
</feature>